<feature type="compositionally biased region" description="Basic residues" evidence="1">
    <location>
        <begin position="1"/>
        <end position="10"/>
    </location>
</feature>
<gene>
    <name evidence="2" type="ORF">CCHR01_06098</name>
</gene>
<feature type="region of interest" description="Disordered" evidence="1">
    <location>
        <begin position="1"/>
        <end position="70"/>
    </location>
</feature>
<organism evidence="2 3">
    <name type="scientific">Colletotrichum chrysophilum</name>
    <dbReference type="NCBI Taxonomy" id="1836956"/>
    <lineage>
        <taxon>Eukaryota</taxon>
        <taxon>Fungi</taxon>
        <taxon>Dikarya</taxon>
        <taxon>Ascomycota</taxon>
        <taxon>Pezizomycotina</taxon>
        <taxon>Sordariomycetes</taxon>
        <taxon>Hypocreomycetidae</taxon>
        <taxon>Glomerellales</taxon>
        <taxon>Glomerellaceae</taxon>
        <taxon>Colletotrichum</taxon>
        <taxon>Colletotrichum gloeosporioides species complex</taxon>
    </lineage>
</organism>
<name>A0AAD9AMJ0_9PEZI</name>
<sequence length="87" mass="9304">MARVGARKRKREQERGRPLQQQPIINNDGGNKEDGGDSNEDKGDGEDGNISCGLKASGSNNGEHPAKRFKVQDGADFDNLIADVVGP</sequence>
<dbReference type="Proteomes" id="UP001243330">
    <property type="component" value="Unassembled WGS sequence"/>
</dbReference>
<protein>
    <submittedName>
        <fullName evidence="2">Uncharacterized protein</fullName>
    </submittedName>
</protein>
<keyword evidence="3" id="KW-1185">Reference proteome</keyword>
<comment type="caution">
    <text evidence="2">The sequence shown here is derived from an EMBL/GenBank/DDBJ whole genome shotgun (WGS) entry which is preliminary data.</text>
</comment>
<dbReference type="EMBL" id="JAQOWY010000100">
    <property type="protein sequence ID" value="KAK1851258.1"/>
    <property type="molecule type" value="Genomic_DNA"/>
</dbReference>
<evidence type="ECO:0000256" key="1">
    <source>
        <dbReference type="SAM" id="MobiDB-lite"/>
    </source>
</evidence>
<feature type="compositionally biased region" description="Basic and acidic residues" evidence="1">
    <location>
        <begin position="30"/>
        <end position="42"/>
    </location>
</feature>
<accession>A0AAD9AMJ0</accession>
<reference evidence="2" key="1">
    <citation type="submission" date="2023-01" db="EMBL/GenBank/DDBJ databases">
        <title>Colletotrichum chrysophilum M932 genome sequence.</title>
        <authorList>
            <person name="Baroncelli R."/>
        </authorList>
    </citation>
    <scope>NUCLEOTIDE SEQUENCE</scope>
    <source>
        <strain evidence="2">M932</strain>
    </source>
</reference>
<dbReference type="AlphaFoldDB" id="A0AAD9AMJ0"/>
<evidence type="ECO:0000313" key="2">
    <source>
        <dbReference type="EMBL" id="KAK1851258.1"/>
    </source>
</evidence>
<proteinExistence type="predicted"/>
<evidence type="ECO:0000313" key="3">
    <source>
        <dbReference type="Proteomes" id="UP001243330"/>
    </source>
</evidence>